<dbReference type="Proteomes" id="UP001149090">
    <property type="component" value="Unassembled WGS sequence"/>
</dbReference>
<evidence type="ECO:0000313" key="3">
    <source>
        <dbReference type="Proteomes" id="UP001149090"/>
    </source>
</evidence>
<organism evidence="2 3">
    <name type="scientific">Anaeramoeba ignava</name>
    <name type="common">Anaerobic marine amoeba</name>
    <dbReference type="NCBI Taxonomy" id="1746090"/>
    <lineage>
        <taxon>Eukaryota</taxon>
        <taxon>Metamonada</taxon>
        <taxon>Anaeramoebidae</taxon>
        <taxon>Anaeramoeba</taxon>
    </lineage>
</organism>
<feature type="compositionally biased region" description="Basic residues" evidence="1">
    <location>
        <begin position="9"/>
        <end position="34"/>
    </location>
</feature>
<dbReference type="AlphaFoldDB" id="A0A9Q0LG68"/>
<keyword evidence="3" id="KW-1185">Reference proteome</keyword>
<name>A0A9Q0LG68_ANAIG</name>
<gene>
    <name evidence="2" type="ORF">M0811_09969</name>
</gene>
<feature type="region of interest" description="Disordered" evidence="1">
    <location>
        <begin position="1"/>
        <end position="99"/>
    </location>
</feature>
<proteinExistence type="predicted"/>
<accession>A0A9Q0LG68</accession>
<feature type="region of interest" description="Disordered" evidence="1">
    <location>
        <begin position="129"/>
        <end position="168"/>
    </location>
</feature>
<comment type="caution">
    <text evidence="2">The sequence shown here is derived from an EMBL/GenBank/DDBJ whole genome shotgun (WGS) entry which is preliminary data.</text>
</comment>
<evidence type="ECO:0000313" key="2">
    <source>
        <dbReference type="EMBL" id="KAJ5071809.1"/>
    </source>
</evidence>
<feature type="region of interest" description="Disordered" evidence="1">
    <location>
        <begin position="531"/>
        <end position="563"/>
    </location>
</feature>
<feature type="compositionally biased region" description="Basic and acidic residues" evidence="1">
    <location>
        <begin position="35"/>
        <end position="95"/>
    </location>
</feature>
<evidence type="ECO:0000256" key="1">
    <source>
        <dbReference type="SAM" id="MobiDB-lite"/>
    </source>
</evidence>
<protein>
    <submittedName>
        <fullName evidence="2">Peptidyl-prolyl cis-trans isomerase cyp63</fullName>
    </submittedName>
</protein>
<feature type="compositionally biased region" description="Polar residues" evidence="1">
    <location>
        <begin position="531"/>
        <end position="552"/>
    </location>
</feature>
<dbReference type="GO" id="GO:0016853">
    <property type="term" value="F:isomerase activity"/>
    <property type="evidence" value="ECO:0007669"/>
    <property type="project" value="UniProtKB-KW"/>
</dbReference>
<dbReference type="EMBL" id="JAPDFW010000085">
    <property type="protein sequence ID" value="KAJ5071809.1"/>
    <property type="molecule type" value="Genomic_DNA"/>
</dbReference>
<keyword evidence="2" id="KW-0413">Isomerase</keyword>
<reference evidence="2" key="1">
    <citation type="submission" date="2022-10" db="EMBL/GenBank/DDBJ databases">
        <title>Novel sulphate-reducing endosymbionts in the free-living metamonad Anaeramoeba.</title>
        <authorList>
            <person name="Jerlstrom-Hultqvist J."/>
            <person name="Cepicka I."/>
            <person name="Gallot-Lavallee L."/>
            <person name="Salas-Leiva D."/>
            <person name="Curtis B.A."/>
            <person name="Zahonova K."/>
            <person name="Pipaliya S."/>
            <person name="Dacks J."/>
            <person name="Roger A.J."/>
        </authorList>
    </citation>
    <scope>NUCLEOTIDE SEQUENCE</scope>
    <source>
        <strain evidence="2">BMAN</strain>
    </source>
</reference>
<feature type="compositionally biased region" description="Acidic residues" evidence="1">
    <location>
        <begin position="146"/>
        <end position="166"/>
    </location>
</feature>
<dbReference type="OrthoDB" id="2433005at2759"/>
<sequence>MRNATKKDKKDKKNKNKDKKDKRKKKKPKLKPQKKNKEINNQKNYEKENKEMIIEDSKIEKEIQPKKDKHFIKEEIQKKSFKEQENESQNMKEEVTDINDTIINNQLSKPFKKYRTRSVTKYELKQKEKLLEDDSSNSETTSNSFDNEDDEEDDDEEENENDEEENIQINNQKILSSFLSNEFPSVNYPQNQNQNQNHNFQINKNKGNNQTNQLPLFQEPNQIEHHLIMDMNMNMYLQIKNNSPKNPKNESSPNILLYQILYWDEVETRIVKLINSGDDQNSPLNIFQLLDFIRDAQNFCCVALDLIMKKYRIKQEDRFRLIAQILFFCPMIFLQTKTQSLFIDIHKLKKNANLVGFLIQEFLQIFPLFANDFQKGMETEIEKEIAKLKYKKLAEKPKKETSKGATKMVEDFNLDSFFAIYQIKRPSFFSLIPKYLQTLFIWIQKKSQKFISEKEKIKYDDNPFSKLTTVDYATKEKITINLRHPDKFHCGTQIQYMIEFSSFFPDECLVVFMSNSRIYISSDMKKMNENIDNIQYPNNPSDNQNKSTIKSNETSKENSNKKSQIINKLSQIYQFLTTDNTEKQKNNNGENLFPNHFQLEGQMMQDESIQTLYSSVFFFLEQNKNDTETKIQTEKSGRYHFSTGNETPAIFVIQKNEPTSESLANDLWKKLTKTKKPVVSLIVDSGSPETDPRSLLAAVYYGRLWRDLDLDILQVACHAPDSNKFNPSHLFLKKWNANLREAIFGEKELCELCKYLQSVKGNPVLETQLFEAISKRLEDLSKDKNKSEKDVQFKHRIDSKNFPYSDYDTVRRFLGMNPSTNNIEPQLTILKKEIQFLFAHMERRGYFLSFKRCNQAQCLHCKKHPNKSKSVENLLKRNSSKMFSPIPSDMYLGHYCTFHEIITNNSLSCYNSPPPSFRTSLLENSISKCPFLNCNYSSFGKDDLVRHEMLFHNDQISEKISETISEKISERD</sequence>